<sequence length="68" mass="7504">MFSQKYIYKSQALAVGVAHSVTGAYEMKKLIKLALALALELNNGLATALELLNKNCLRLNYEYVGVRA</sequence>
<name>A0A8J8PGT8_9ARCH</name>
<gene>
    <name evidence="1" type="ORF">A3207_06580</name>
</gene>
<reference evidence="1" key="1">
    <citation type="submission" date="2016-03" db="EMBL/GenBank/DDBJ databases">
        <authorList>
            <person name="Borrel G."/>
            <person name="Mccann A."/>
            <person name="O'Toole P.W."/>
        </authorList>
    </citation>
    <scope>NUCLEOTIDE SEQUENCE</scope>
    <source>
        <strain evidence="1">183</strain>
    </source>
</reference>
<accession>A0A8J8PGT8</accession>
<evidence type="ECO:0000313" key="2">
    <source>
        <dbReference type="Proteomes" id="UP000752814"/>
    </source>
</evidence>
<organism evidence="1 2">
    <name type="scientific">Candidatus Methanomassiliicoccus intestinalis</name>
    <dbReference type="NCBI Taxonomy" id="1406512"/>
    <lineage>
        <taxon>Archaea</taxon>
        <taxon>Methanobacteriati</taxon>
        <taxon>Thermoplasmatota</taxon>
        <taxon>Thermoplasmata</taxon>
        <taxon>Methanomassiliicoccales</taxon>
        <taxon>Methanomassiliicoccaceae</taxon>
        <taxon>Methanomassiliicoccus</taxon>
    </lineage>
</organism>
<protein>
    <submittedName>
        <fullName evidence="1">Uncharacterized protein</fullName>
    </submittedName>
</protein>
<dbReference type="Proteomes" id="UP000752814">
    <property type="component" value="Unassembled WGS sequence"/>
</dbReference>
<proteinExistence type="predicted"/>
<dbReference type="AlphaFoldDB" id="A0A8J8PGT8"/>
<comment type="caution">
    <text evidence="1">The sequence shown here is derived from an EMBL/GenBank/DDBJ whole genome shotgun (WGS) entry which is preliminary data.</text>
</comment>
<evidence type="ECO:0000313" key="1">
    <source>
        <dbReference type="EMBL" id="TQS83983.1"/>
    </source>
</evidence>
<dbReference type="EMBL" id="LVVT01000007">
    <property type="protein sequence ID" value="TQS83983.1"/>
    <property type="molecule type" value="Genomic_DNA"/>
</dbReference>